<dbReference type="AlphaFoldDB" id="A0A8R1HRA4"/>
<evidence type="ECO:0000256" key="1">
    <source>
        <dbReference type="ARBA" id="ARBA00022473"/>
    </source>
</evidence>
<dbReference type="InterPro" id="IPR002557">
    <property type="entry name" value="Chitin-bd_dom"/>
</dbReference>
<dbReference type="OMA" id="QDSRCEQ"/>
<sequence>MKPFIVLLALSLSVAFVNSHFLPDCTNSVDGLYSLGECNPRFLTCSGGVARIMDCPPDLVYNERVQICDWRHNLIGCEGSGDVVDASGDGSGSGDGGASGDEDEPELLRNVCENLDDGVYSSGGCTSYYFICTSNSPRFLTCPTPLFYDSSNQQCSWKVFVEECKEDLGNDSTDLEEASGQQSSGEGSGENTPTCDEKPDGIYPIDVCATNFLTCSGGVARLMGCPNPLVFNPTLLVCDWPRNVHGCAGLARPKAQCEEDGYFSFGQCSTEFTACTNGRAILMFCPAGLKFSQKTQMCDYEQNVLDCQEAYEDELRLASEAEESSGLTNEAGSGDKFTPCLNMDNGLYALECSPRVLSCQNGHEDIFECPPTLVFNEQSLICDFPETSLKCQLDDVLLIRDSSLATYDCAVDGFFSDGLCSNSYHQCSSGQVVHYTCANSNDVFSVTDAACVDASLLPQCQ</sequence>
<dbReference type="InterPro" id="IPR051940">
    <property type="entry name" value="Chitin_bind-dev_reg"/>
</dbReference>
<keyword evidence="1" id="KW-0217">Developmental protein</keyword>
<feature type="domain" description="Chitin-binding type-2" evidence="9">
    <location>
        <begin position="337"/>
        <end position="393"/>
    </location>
</feature>
<organism evidence="10 11">
    <name type="scientific">Caenorhabditis japonica</name>
    <dbReference type="NCBI Taxonomy" id="281687"/>
    <lineage>
        <taxon>Eukaryota</taxon>
        <taxon>Metazoa</taxon>
        <taxon>Ecdysozoa</taxon>
        <taxon>Nematoda</taxon>
        <taxon>Chromadorea</taxon>
        <taxon>Rhabditida</taxon>
        <taxon>Rhabditina</taxon>
        <taxon>Rhabditomorpha</taxon>
        <taxon>Rhabditoidea</taxon>
        <taxon>Rhabditidae</taxon>
        <taxon>Peloderinae</taxon>
        <taxon>Caenorhabditis</taxon>
    </lineage>
</organism>
<feature type="signal peptide" evidence="8">
    <location>
        <begin position="1"/>
        <end position="19"/>
    </location>
</feature>
<keyword evidence="4" id="KW-0677">Repeat</keyword>
<dbReference type="InterPro" id="IPR036508">
    <property type="entry name" value="Chitin-bd_dom_sf"/>
</dbReference>
<feature type="domain" description="Chitin-binding type-2" evidence="9">
    <location>
        <begin position="254"/>
        <end position="309"/>
    </location>
</feature>
<feature type="chain" id="PRO_5035853084" description="Chitin-binding type-2 domain-containing protein" evidence="8">
    <location>
        <begin position="20"/>
        <end position="461"/>
    </location>
</feature>
<name>A0A8R1HRA4_CAEJA</name>
<dbReference type="PROSITE" id="PS50940">
    <property type="entry name" value="CHIT_BIND_II"/>
    <property type="match status" value="5"/>
</dbReference>
<dbReference type="GO" id="GO:0008061">
    <property type="term" value="F:chitin binding"/>
    <property type="evidence" value="ECO:0007669"/>
    <property type="project" value="UniProtKB-KW"/>
</dbReference>
<evidence type="ECO:0000256" key="4">
    <source>
        <dbReference type="ARBA" id="ARBA00022737"/>
    </source>
</evidence>
<evidence type="ECO:0000256" key="7">
    <source>
        <dbReference type="SAM" id="MobiDB-lite"/>
    </source>
</evidence>
<evidence type="ECO:0000259" key="9">
    <source>
        <dbReference type="PROSITE" id="PS50940"/>
    </source>
</evidence>
<dbReference type="FunFam" id="2.170.140.10:FF:000009">
    <property type="entry name" value="Chondroitin proteoglycan 1"/>
    <property type="match status" value="2"/>
</dbReference>
<evidence type="ECO:0000313" key="11">
    <source>
        <dbReference type="Proteomes" id="UP000005237"/>
    </source>
</evidence>
<evidence type="ECO:0000256" key="3">
    <source>
        <dbReference type="ARBA" id="ARBA00022729"/>
    </source>
</evidence>
<evidence type="ECO:0000256" key="8">
    <source>
        <dbReference type="SAM" id="SignalP"/>
    </source>
</evidence>
<dbReference type="SUPFAM" id="SSF57625">
    <property type="entry name" value="Invertebrate chitin-binding proteins"/>
    <property type="match status" value="6"/>
</dbReference>
<evidence type="ECO:0000313" key="10">
    <source>
        <dbReference type="EnsemblMetazoa" id="CJA09369.1"/>
    </source>
</evidence>
<dbReference type="Gene3D" id="3.20.20.80">
    <property type="entry name" value="Glycosidases"/>
    <property type="match status" value="1"/>
</dbReference>
<reference evidence="10" key="2">
    <citation type="submission" date="2022-06" db="UniProtKB">
        <authorList>
            <consortium name="EnsemblMetazoa"/>
        </authorList>
    </citation>
    <scope>IDENTIFICATION</scope>
    <source>
        <strain evidence="10">DF5081</strain>
    </source>
</reference>
<dbReference type="Pfam" id="PF01607">
    <property type="entry name" value="CBM_14"/>
    <property type="match status" value="6"/>
</dbReference>
<feature type="domain" description="Chitin-binding type-2" evidence="9">
    <location>
        <begin position="22"/>
        <end position="79"/>
    </location>
</feature>
<dbReference type="GO" id="GO:0005576">
    <property type="term" value="C:extracellular region"/>
    <property type="evidence" value="ECO:0007669"/>
    <property type="project" value="InterPro"/>
</dbReference>
<keyword evidence="3 8" id="KW-0732">Signal</keyword>
<dbReference type="PANTHER" id="PTHR23301">
    <property type="entry name" value="CHITIN BINDING PERITROPHIN-A"/>
    <property type="match status" value="1"/>
</dbReference>
<proteinExistence type="predicted"/>
<feature type="domain" description="Chitin-binding type-2" evidence="9">
    <location>
        <begin position="109"/>
        <end position="166"/>
    </location>
</feature>
<dbReference type="Proteomes" id="UP000005237">
    <property type="component" value="Unassembled WGS sequence"/>
</dbReference>
<evidence type="ECO:0000256" key="6">
    <source>
        <dbReference type="ARBA" id="ARBA00023180"/>
    </source>
</evidence>
<dbReference type="PANTHER" id="PTHR23301:SF101">
    <property type="entry name" value="CHITIN-BINDING TYPE-2 DOMAIN-CONTAINING PROTEIN"/>
    <property type="match status" value="1"/>
</dbReference>
<evidence type="ECO:0000256" key="2">
    <source>
        <dbReference type="ARBA" id="ARBA00022669"/>
    </source>
</evidence>
<dbReference type="EnsemblMetazoa" id="CJA09369.1">
    <property type="protein sequence ID" value="CJA09369.1"/>
    <property type="gene ID" value="WBGene00128573"/>
</dbReference>
<dbReference type="Gene3D" id="2.170.140.10">
    <property type="entry name" value="Chitin binding domain"/>
    <property type="match status" value="4"/>
</dbReference>
<keyword evidence="6" id="KW-0325">Glycoprotein</keyword>
<feature type="domain" description="Chitin-binding type-2" evidence="9">
    <location>
        <begin position="192"/>
        <end position="249"/>
    </location>
</feature>
<dbReference type="SMART" id="SM00494">
    <property type="entry name" value="ChtBD2"/>
    <property type="match status" value="6"/>
</dbReference>
<reference evidence="11" key="1">
    <citation type="submission" date="2010-08" db="EMBL/GenBank/DDBJ databases">
        <authorList>
            <consortium name="Caenorhabditis japonica Sequencing Consortium"/>
            <person name="Wilson R.K."/>
        </authorList>
    </citation>
    <scope>NUCLEOTIDE SEQUENCE [LARGE SCALE GENOMIC DNA]</scope>
    <source>
        <strain evidence="11">DF5081</strain>
    </source>
</reference>
<keyword evidence="11" id="KW-1185">Reference proteome</keyword>
<evidence type="ECO:0000256" key="5">
    <source>
        <dbReference type="ARBA" id="ARBA00023157"/>
    </source>
</evidence>
<accession>A0A8R1HRA4</accession>
<keyword evidence="2" id="KW-0147">Chitin-binding</keyword>
<protein>
    <recommendedName>
        <fullName evidence="9">Chitin-binding type-2 domain-containing protein</fullName>
    </recommendedName>
</protein>
<keyword evidence="5" id="KW-1015">Disulfide bond</keyword>
<feature type="region of interest" description="Disordered" evidence="7">
    <location>
        <begin position="171"/>
        <end position="195"/>
    </location>
</feature>